<evidence type="ECO:0000313" key="11">
    <source>
        <dbReference type="EMBL" id="KAF7480630.1"/>
    </source>
</evidence>
<dbReference type="Pfam" id="PF00074">
    <property type="entry name" value="RnaseA"/>
    <property type="match status" value="1"/>
</dbReference>
<keyword evidence="2 8" id="KW-0540">Nuclease</keyword>
<evidence type="ECO:0000256" key="4">
    <source>
        <dbReference type="ARBA" id="ARBA00022759"/>
    </source>
</evidence>
<reference evidence="11" key="2">
    <citation type="submission" date="2020-08" db="EMBL/GenBank/DDBJ databases">
        <authorList>
            <person name="Shumante A."/>
            <person name="Zimin A.V."/>
            <person name="Puiu D."/>
            <person name="Salzberg S.L."/>
        </authorList>
    </citation>
    <scope>NUCLEOTIDE SEQUENCE</scope>
    <source>
        <strain evidence="11">WC2-LM</strain>
        <tissue evidence="11">Liver</tissue>
    </source>
</reference>
<keyword evidence="6" id="KW-1015">Disulfide bond</keyword>
<reference evidence="12 13" key="1">
    <citation type="submission" date="2019-04" db="EMBL/GenBank/DDBJ databases">
        <authorList>
            <person name="Alioto T."/>
            <person name="Alioto T."/>
        </authorList>
    </citation>
    <scope>NUCLEOTIDE SEQUENCE [LARGE SCALE GENOMIC DNA]</scope>
</reference>
<dbReference type="GO" id="GO:0005615">
    <property type="term" value="C:extracellular space"/>
    <property type="evidence" value="ECO:0007669"/>
    <property type="project" value="TreeGrafter"/>
</dbReference>
<keyword evidence="4 8" id="KW-0255">Endonuclease</keyword>
<dbReference type="GO" id="GO:0004540">
    <property type="term" value="F:RNA nuclease activity"/>
    <property type="evidence" value="ECO:0007669"/>
    <property type="project" value="TreeGrafter"/>
</dbReference>
<evidence type="ECO:0000256" key="2">
    <source>
        <dbReference type="ARBA" id="ARBA00022722"/>
    </source>
</evidence>
<dbReference type="SUPFAM" id="SSF54076">
    <property type="entry name" value="RNase A-like"/>
    <property type="match status" value="1"/>
</dbReference>
<sequence>MSPGTRRVTSLAKQEKESQEGKIDSGRPLSPFNTGNMVPKLLGSRLWFVLLLGFVRMSVSFEDPPGDLTPAQWFEIQHINMAGPKCDDAMQIVNSYIGQCKAKNTFLKATFADVVQVCGTPNVTCLTSPSTNCHKSSVQVPLTICSITKSKLSYGNCKYTDVSAMEFYVVACDKRSPRDNTTYPVVPVHLDGTY</sequence>
<dbReference type="GO" id="GO:0016787">
    <property type="term" value="F:hydrolase activity"/>
    <property type="evidence" value="ECO:0007669"/>
    <property type="project" value="UniProtKB-KW"/>
</dbReference>
<evidence type="ECO:0000256" key="9">
    <source>
        <dbReference type="SAM" id="MobiDB-lite"/>
    </source>
</evidence>
<dbReference type="Gene3D" id="3.10.130.10">
    <property type="entry name" value="Ribonuclease A-like domain"/>
    <property type="match status" value="1"/>
</dbReference>
<feature type="domain" description="Ribonuclease A-domain" evidence="10">
    <location>
        <begin position="67"/>
        <end position="194"/>
    </location>
</feature>
<feature type="region of interest" description="Disordered" evidence="9">
    <location>
        <begin position="1"/>
        <end position="30"/>
    </location>
</feature>
<dbReference type="InterPro" id="IPR023411">
    <property type="entry name" value="RNaseA_AS"/>
</dbReference>
<dbReference type="CDD" id="cd06265">
    <property type="entry name" value="RNase_A_canonical"/>
    <property type="match status" value="1"/>
</dbReference>
<keyword evidence="13" id="KW-1185">Reference proteome</keyword>
<dbReference type="GO" id="GO:0003676">
    <property type="term" value="F:nucleic acid binding"/>
    <property type="evidence" value="ECO:0007669"/>
    <property type="project" value="InterPro"/>
</dbReference>
<evidence type="ECO:0000259" key="10">
    <source>
        <dbReference type="SMART" id="SM00092"/>
    </source>
</evidence>
<keyword evidence="5 8" id="KW-0378">Hydrolase</keyword>
<evidence type="ECO:0000256" key="1">
    <source>
        <dbReference type="ARBA" id="ARBA00005600"/>
    </source>
</evidence>
<evidence type="ECO:0000256" key="6">
    <source>
        <dbReference type="ARBA" id="ARBA00023157"/>
    </source>
</evidence>
<proteinExistence type="inferred from homology"/>
<dbReference type="GO" id="GO:0004519">
    <property type="term" value="F:endonuclease activity"/>
    <property type="evidence" value="ECO:0007669"/>
    <property type="project" value="UniProtKB-KW"/>
</dbReference>
<evidence type="ECO:0000256" key="7">
    <source>
        <dbReference type="ARBA" id="ARBA00023180"/>
    </source>
</evidence>
<evidence type="ECO:0000313" key="13">
    <source>
        <dbReference type="Proteomes" id="UP000335636"/>
    </source>
</evidence>
<dbReference type="EMBL" id="CABDUW010000606">
    <property type="protein sequence ID" value="VTJ72110.1"/>
    <property type="molecule type" value="Genomic_DNA"/>
</dbReference>
<keyword evidence="7" id="KW-0325">Glycoprotein</keyword>
<dbReference type="PRINTS" id="PR00794">
    <property type="entry name" value="RIBONUCLEASE"/>
</dbReference>
<name>A0A5E4BST7_MARMO</name>
<feature type="compositionally biased region" description="Basic and acidic residues" evidence="9">
    <location>
        <begin position="13"/>
        <end position="25"/>
    </location>
</feature>
<dbReference type="GO" id="GO:0002227">
    <property type="term" value="P:innate immune response in mucosa"/>
    <property type="evidence" value="ECO:0007669"/>
    <property type="project" value="TreeGrafter"/>
</dbReference>
<dbReference type="PANTHER" id="PTHR11437:SF3">
    <property type="entry name" value="EOSINOPHIL CATIONIC PROTEIN"/>
    <property type="match status" value="1"/>
</dbReference>
<dbReference type="SMART" id="SM00092">
    <property type="entry name" value="RNAse_Pc"/>
    <property type="match status" value="1"/>
</dbReference>
<evidence type="ECO:0000256" key="3">
    <source>
        <dbReference type="ARBA" id="ARBA00022729"/>
    </source>
</evidence>
<dbReference type="Proteomes" id="UP000662637">
    <property type="component" value="Unassembled WGS sequence"/>
</dbReference>
<organism evidence="12 13">
    <name type="scientific">Marmota monax</name>
    <name type="common">Woodchuck</name>
    <dbReference type="NCBI Taxonomy" id="9995"/>
    <lineage>
        <taxon>Eukaryota</taxon>
        <taxon>Metazoa</taxon>
        <taxon>Chordata</taxon>
        <taxon>Craniata</taxon>
        <taxon>Vertebrata</taxon>
        <taxon>Euteleostomi</taxon>
        <taxon>Mammalia</taxon>
        <taxon>Eutheria</taxon>
        <taxon>Euarchontoglires</taxon>
        <taxon>Glires</taxon>
        <taxon>Rodentia</taxon>
        <taxon>Sciuromorpha</taxon>
        <taxon>Sciuridae</taxon>
        <taxon>Xerinae</taxon>
        <taxon>Marmotini</taxon>
        <taxon>Marmota</taxon>
    </lineage>
</organism>
<evidence type="ECO:0000256" key="8">
    <source>
        <dbReference type="RuleBase" id="RU000651"/>
    </source>
</evidence>
<keyword evidence="3" id="KW-0732">Signal</keyword>
<comment type="similarity">
    <text evidence="1 8">Belongs to the pancreatic ribonuclease family.</text>
</comment>
<dbReference type="InterPro" id="IPR001427">
    <property type="entry name" value="RNaseA"/>
</dbReference>
<dbReference type="GO" id="GO:0006935">
    <property type="term" value="P:chemotaxis"/>
    <property type="evidence" value="ECO:0007669"/>
    <property type="project" value="TreeGrafter"/>
</dbReference>
<evidence type="ECO:0000256" key="5">
    <source>
        <dbReference type="ARBA" id="ARBA00022801"/>
    </source>
</evidence>
<dbReference type="PROSITE" id="PS00127">
    <property type="entry name" value="RNASE_PANCREATIC"/>
    <property type="match status" value="1"/>
</dbReference>
<dbReference type="EMBL" id="WJEC01000872">
    <property type="protein sequence ID" value="KAF7480630.1"/>
    <property type="molecule type" value="Genomic_DNA"/>
</dbReference>
<dbReference type="InterPro" id="IPR023412">
    <property type="entry name" value="RNaseA_domain"/>
</dbReference>
<dbReference type="GO" id="GO:0050830">
    <property type="term" value="P:defense response to Gram-positive bacterium"/>
    <property type="evidence" value="ECO:0007669"/>
    <property type="project" value="TreeGrafter"/>
</dbReference>
<protein>
    <submittedName>
        <fullName evidence="11">Non-secretory ribonuclease-like</fullName>
    </submittedName>
</protein>
<accession>A0A5E4BST7</accession>
<dbReference type="Proteomes" id="UP000335636">
    <property type="component" value="Unassembled WGS sequence"/>
</dbReference>
<evidence type="ECO:0000313" key="12">
    <source>
        <dbReference type="EMBL" id="VTJ72110.1"/>
    </source>
</evidence>
<dbReference type="PANTHER" id="PTHR11437">
    <property type="entry name" value="RIBONUCLEASE"/>
    <property type="match status" value="1"/>
</dbReference>
<gene>
    <name evidence="11" type="ORF">GHT09_008157</name>
    <name evidence="12" type="ORF">MONAX_5E010935</name>
</gene>
<dbReference type="AlphaFoldDB" id="A0A5E4BST7"/>
<dbReference type="InterPro" id="IPR036816">
    <property type="entry name" value="RNaseA-like_dom_sf"/>
</dbReference>